<dbReference type="Proteomes" id="UP000184440">
    <property type="component" value="Unassembled WGS sequence"/>
</dbReference>
<name>A0A1M7RI93_9ACTN</name>
<organism evidence="3 4">
    <name type="scientific">Cryptosporangium aurantiacum</name>
    <dbReference type="NCBI Taxonomy" id="134849"/>
    <lineage>
        <taxon>Bacteria</taxon>
        <taxon>Bacillati</taxon>
        <taxon>Actinomycetota</taxon>
        <taxon>Actinomycetes</taxon>
        <taxon>Cryptosporangiales</taxon>
        <taxon>Cryptosporangiaceae</taxon>
        <taxon>Cryptosporangium</taxon>
    </lineage>
</organism>
<dbReference type="EMBL" id="FRCS01000013">
    <property type="protein sequence ID" value="SHN45926.1"/>
    <property type="molecule type" value="Genomic_DNA"/>
</dbReference>
<evidence type="ECO:0000256" key="1">
    <source>
        <dbReference type="SAM" id="MobiDB-lite"/>
    </source>
</evidence>
<dbReference type="AlphaFoldDB" id="A0A1M7RI93"/>
<protein>
    <recommendedName>
        <fullName evidence="2">DUF397 domain-containing protein</fullName>
    </recommendedName>
</protein>
<evidence type="ECO:0000313" key="4">
    <source>
        <dbReference type="Proteomes" id="UP000184440"/>
    </source>
</evidence>
<dbReference type="InterPro" id="IPR007278">
    <property type="entry name" value="DUF397"/>
</dbReference>
<feature type="compositionally biased region" description="Basic and acidic residues" evidence="1">
    <location>
        <begin position="16"/>
        <end position="25"/>
    </location>
</feature>
<feature type="domain" description="DUF397" evidence="2">
    <location>
        <begin position="56"/>
        <end position="96"/>
    </location>
</feature>
<accession>A0A1M7RI93</accession>
<keyword evidence="4" id="KW-1185">Reference proteome</keyword>
<feature type="region of interest" description="Disordered" evidence="1">
    <location>
        <begin position="1"/>
        <end position="25"/>
    </location>
</feature>
<evidence type="ECO:0000259" key="2">
    <source>
        <dbReference type="Pfam" id="PF04149"/>
    </source>
</evidence>
<gene>
    <name evidence="3" type="ORF">SAMN05443668_11388</name>
</gene>
<dbReference type="RefSeq" id="WP_084742003.1">
    <property type="nucleotide sequence ID" value="NZ_FRCS01000013.1"/>
</dbReference>
<reference evidence="3 4" key="1">
    <citation type="submission" date="2016-11" db="EMBL/GenBank/DDBJ databases">
        <authorList>
            <person name="Jaros S."/>
            <person name="Januszkiewicz K."/>
            <person name="Wedrychowicz H."/>
        </authorList>
    </citation>
    <scope>NUCLEOTIDE SEQUENCE [LARGE SCALE GENOMIC DNA]</scope>
    <source>
        <strain evidence="3 4">DSM 46144</strain>
    </source>
</reference>
<sequence>MRPVAQRPFATSGADAECHERGKESHFVRGMTTSQSRGRYMSLSPGAYTIALACGQSNCVEVRAALDRASVEMGSTVDRNGVRLVFSAQTWRDFLKWILTRMQEWAKEHGIDHLDLKEELRARTIDTRSILAAR</sequence>
<proteinExistence type="predicted"/>
<dbReference type="Pfam" id="PF04149">
    <property type="entry name" value="DUF397"/>
    <property type="match status" value="1"/>
</dbReference>
<evidence type="ECO:0000313" key="3">
    <source>
        <dbReference type="EMBL" id="SHN45926.1"/>
    </source>
</evidence>